<feature type="domain" description="RING-type" evidence="4">
    <location>
        <begin position="37"/>
        <end position="88"/>
    </location>
</feature>
<name>A0A2K9YD87_CLAUC</name>
<evidence type="ECO:0000256" key="3">
    <source>
        <dbReference type="SAM" id="Phobius"/>
    </source>
</evidence>
<sequence length="350" mass="40384">MSLLVNYQYRTTITHVNFLCSLPCEYGMYADLEHQDCPNCHESYSTNSWQFGKTVEYPVRLPCGHIYGLKCLAQMAVSKEFGHKCPQCIDSNITLLDPSYDTIRWMLSRHPCDVEVCTKINLAIHSAISVATFSRKYDGFVDWTKLFMQVYETSYVFSVDRSSLGAVAPDAPDYVFSRPLLLLEVALRTLGFFNGHCNLPNVAQLQQDSDNLRKKLKNLESRSRVQDENLPEKGYQQAIISRADSRLTIFVAAVKELRETEEKTRRMKHLQDHLWQDMWWFLWQNTKEFTICLLCLCVNLIFMAGIWTVLDVLGLNPFVSARQPVLRSAPQMINNRDRRLDIAQGKICNT</sequence>
<feature type="coiled-coil region" evidence="2">
    <location>
        <begin position="202"/>
        <end position="229"/>
    </location>
</feature>
<keyword evidence="3" id="KW-1133">Transmembrane helix</keyword>
<evidence type="ECO:0000256" key="2">
    <source>
        <dbReference type="SAM" id="Coils"/>
    </source>
</evidence>
<dbReference type="InterPro" id="IPR001841">
    <property type="entry name" value="Znf_RING"/>
</dbReference>
<proteinExistence type="predicted"/>
<keyword evidence="1" id="KW-0862">Zinc</keyword>
<evidence type="ECO:0000259" key="4">
    <source>
        <dbReference type="PROSITE" id="PS50089"/>
    </source>
</evidence>
<dbReference type="GO" id="GO:0008270">
    <property type="term" value="F:zinc ion binding"/>
    <property type="evidence" value="ECO:0007669"/>
    <property type="project" value="UniProtKB-KW"/>
</dbReference>
<keyword evidence="1" id="KW-0479">Metal-binding</keyword>
<keyword evidence="2" id="KW-0175">Coiled coil</keyword>
<dbReference type="EMBL" id="MG777475">
    <property type="protein sequence ID" value="AUW30813.1"/>
    <property type="molecule type" value="Genomic_DNA"/>
</dbReference>
<keyword evidence="1" id="KW-0863">Zinc-finger</keyword>
<dbReference type="InterPro" id="IPR013083">
    <property type="entry name" value="Znf_RING/FYVE/PHD"/>
</dbReference>
<dbReference type="SMART" id="SM00184">
    <property type="entry name" value="RING"/>
    <property type="match status" value="1"/>
</dbReference>
<protein>
    <recommendedName>
        <fullName evidence="4">RING-type domain-containing protein</fullName>
    </recommendedName>
</protein>
<reference evidence="5" key="1">
    <citation type="submission" date="2017-12" db="EMBL/GenBank/DDBJ databases">
        <title>Genome Sequencing Reveals a Rich Biosynthetic Potential.</title>
        <authorList>
            <person name="Bertrand R.L."/>
            <person name="Abdel-Hameed M.E."/>
            <person name="Sorensen J.L."/>
        </authorList>
    </citation>
    <scope>NUCLEOTIDE SEQUENCE</scope>
</reference>
<dbReference type="AlphaFoldDB" id="A0A2K9YD87"/>
<organism evidence="5">
    <name type="scientific">Cladonia uncialis subsp. uncialis</name>
    <dbReference type="NCBI Taxonomy" id="180999"/>
    <lineage>
        <taxon>Eukaryota</taxon>
        <taxon>Fungi</taxon>
        <taxon>Dikarya</taxon>
        <taxon>Ascomycota</taxon>
        <taxon>Pezizomycotina</taxon>
        <taxon>Lecanoromycetes</taxon>
        <taxon>OSLEUM clade</taxon>
        <taxon>Lecanoromycetidae</taxon>
        <taxon>Lecanorales</taxon>
        <taxon>Lecanorineae</taxon>
        <taxon>Cladoniaceae</taxon>
        <taxon>Cladonia</taxon>
    </lineage>
</organism>
<feature type="transmembrane region" description="Helical" evidence="3">
    <location>
        <begin position="289"/>
        <end position="310"/>
    </location>
</feature>
<keyword evidence="3" id="KW-0472">Membrane</keyword>
<evidence type="ECO:0000256" key="1">
    <source>
        <dbReference type="PROSITE-ProRule" id="PRU00175"/>
    </source>
</evidence>
<accession>A0A2K9YD87</accession>
<dbReference type="Gene3D" id="3.30.40.10">
    <property type="entry name" value="Zinc/RING finger domain, C3HC4 (zinc finger)"/>
    <property type="match status" value="1"/>
</dbReference>
<dbReference type="PROSITE" id="PS50089">
    <property type="entry name" value="ZF_RING_2"/>
    <property type="match status" value="1"/>
</dbReference>
<evidence type="ECO:0000313" key="5">
    <source>
        <dbReference type="EMBL" id="AUW30813.1"/>
    </source>
</evidence>
<dbReference type="SUPFAM" id="SSF57850">
    <property type="entry name" value="RING/U-box"/>
    <property type="match status" value="1"/>
</dbReference>
<keyword evidence="3" id="KW-0812">Transmembrane</keyword>